<accession>A0A6V8P066</accession>
<name>A0A6V8P066_9ACTN</name>
<evidence type="ECO:0000313" key="1">
    <source>
        <dbReference type="EMBL" id="GFP25064.1"/>
    </source>
</evidence>
<dbReference type="Proteomes" id="UP000543224">
    <property type="component" value="Unassembled WGS sequence"/>
</dbReference>
<proteinExistence type="predicted"/>
<protein>
    <submittedName>
        <fullName evidence="1">Uncharacterized protein</fullName>
    </submittedName>
</protein>
<dbReference type="EMBL" id="BLRX01000035">
    <property type="protein sequence ID" value="GFP25064.1"/>
    <property type="molecule type" value="Genomic_DNA"/>
</dbReference>
<organism evidence="1 2">
    <name type="scientific">Candidatus Hakubella thermalkaliphila</name>
    <dbReference type="NCBI Taxonomy" id="2754717"/>
    <lineage>
        <taxon>Bacteria</taxon>
        <taxon>Bacillati</taxon>
        <taxon>Actinomycetota</taxon>
        <taxon>Actinomycetota incertae sedis</taxon>
        <taxon>Candidatus Hakubellales</taxon>
        <taxon>Candidatus Hakubellaceae</taxon>
        <taxon>Candidatus Hakubella</taxon>
    </lineage>
</organism>
<sequence>MKKVPVNKRVIEVTIGEMFDIIQKDLDDFDKFSHFIGVLLKSPEEFGLEIE</sequence>
<reference evidence="1 2" key="1">
    <citation type="journal article" date="2020" name="Front. Microbiol.">
        <title>Single-cell genomics of novel Actinobacteria with the Wood-Ljungdahl pathway discovered in a serpentinizing system.</title>
        <authorList>
            <person name="Merino N."/>
            <person name="Kawai M."/>
            <person name="Boyd E.S."/>
            <person name="Colman D.R."/>
            <person name="McGlynn S.E."/>
            <person name="Nealson K.H."/>
            <person name="Kurokawa K."/>
            <person name="Hongoh Y."/>
        </authorList>
    </citation>
    <scope>NUCLEOTIDE SEQUENCE [LARGE SCALE GENOMIC DNA]</scope>
    <source>
        <strain evidence="1 2">S25</strain>
    </source>
</reference>
<evidence type="ECO:0000313" key="2">
    <source>
        <dbReference type="Proteomes" id="UP000543224"/>
    </source>
</evidence>
<dbReference type="AlphaFoldDB" id="A0A6V8P066"/>
<gene>
    <name evidence="1" type="ORF">HKBW3S25_00514</name>
</gene>
<comment type="caution">
    <text evidence="1">The sequence shown here is derived from an EMBL/GenBank/DDBJ whole genome shotgun (WGS) entry which is preliminary data.</text>
</comment>